<keyword evidence="1" id="KW-0812">Transmembrane</keyword>
<accession>B6G8F5</accession>
<protein>
    <submittedName>
        <fullName evidence="2">Uncharacterized protein</fullName>
    </submittedName>
</protein>
<reference evidence="2 3" key="1">
    <citation type="submission" date="2008-10" db="EMBL/GenBank/DDBJ databases">
        <title>Draft genome sequence of Collinsella stercoris (DSM 13279).</title>
        <authorList>
            <person name="Sudarsanam P."/>
            <person name="Ley R."/>
            <person name="Guruge J."/>
            <person name="Turnbaugh P.J."/>
            <person name="Mahowald M."/>
            <person name="Liep D."/>
            <person name="Gordon J."/>
        </authorList>
    </citation>
    <scope>NUCLEOTIDE SEQUENCE [LARGE SCALE GENOMIC DNA]</scope>
    <source>
        <strain evidence="2 3">DSM 13279</strain>
    </source>
</reference>
<feature type="transmembrane region" description="Helical" evidence="1">
    <location>
        <begin position="182"/>
        <end position="208"/>
    </location>
</feature>
<dbReference type="AlphaFoldDB" id="B6G8F5"/>
<feature type="transmembrane region" description="Helical" evidence="1">
    <location>
        <begin position="108"/>
        <end position="128"/>
    </location>
</feature>
<proteinExistence type="predicted"/>
<dbReference type="EMBL" id="ABXJ01000018">
    <property type="protein sequence ID" value="EEA91448.1"/>
    <property type="molecule type" value="Genomic_DNA"/>
</dbReference>
<keyword evidence="1" id="KW-1133">Transmembrane helix</keyword>
<dbReference type="HOGENOM" id="CLU_113636_0_0_11"/>
<dbReference type="Proteomes" id="UP000003560">
    <property type="component" value="Unassembled WGS sequence"/>
</dbReference>
<evidence type="ECO:0000313" key="3">
    <source>
        <dbReference type="Proteomes" id="UP000003560"/>
    </source>
</evidence>
<organism evidence="2 3">
    <name type="scientific">Collinsella stercoris DSM 13279</name>
    <dbReference type="NCBI Taxonomy" id="445975"/>
    <lineage>
        <taxon>Bacteria</taxon>
        <taxon>Bacillati</taxon>
        <taxon>Actinomycetota</taxon>
        <taxon>Coriobacteriia</taxon>
        <taxon>Coriobacteriales</taxon>
        <taxon>Coriobacteriaceae</taxon>
        <taxon>Collinsella</taxon>
    </lineage>
</organism>
<feature type="transmembrane region" description="Helical" evidence="1">
    <location>
        <begin position="228"/>
        <end position="251"/>
    </location>
</feature>
<dbReference type="eggNOG" id="ENOG5031UK5">
    <property type="taxonomic scope" value="Bacteria"/>
</dbReference>
<name>B6G8F5_9ACTN</name>
<evidence type="ECO:0000256" key="1">
    <source>
        <dbReference type="SAM" id="Phobius"/>
    </source>
</evidence>
<keyword evidence="3" id="KW-1185">Reference proteome</keyword>
<keyword evidence="1" id="KW-0472">Membrane</keyword>
<comment type="caution">
    <text evidence="2">The sequence shown here is derived from an EMBL/GenBank/DDBJ whole genome shotgun (WGS) entry which is preliminary data.</text>
</comment>
<gene>
    <name evidence="2" type="ORF">COLSTE_00363</name>
</gene>
<reference evidence="2 3" key="2">
    <citation type="submission" date="2008-10" db="EMBL/GenBank/DDBJ databases">
        <authorList>
            <person name="Fulton L."/>
            <person name="Clifton S."/>
            <person name="Fulton B."/>
            <person name="Xu J."/>
            <person name="Minx P."/>
            <person name="Pepin K.H."/>
            <person name="Johnson M."/>
            <person name="Thiruvilangam P."/>
            <person name="Bhonagiri V."/>
            <person name="Nash W.E."/>
            <person name="Mardis E.R."/>
            <person name="Wilson R.K."/>
        </authorList>
    </citation>
    <scope>NUCLEOTIDE SEQUENCE [LARGE SCALE GENOMIC DNA]</scope>
    <source>
        <strain evidence="2 3">DSM 13279</strain>
    </source>
</reference>
<sequence length="257" mass="27003">MQGVRPPLSGRSAALGIVVITFAVAWLRVGGRKDVLGVAKKTRAQVAAAGTKADSRREGHAGVQGQVARNGETAGAHKANAPGDRRSWWLPALDEENLSGREQLTKRIFTTVEVVLCLVLVGTVAVLSMAGSGLSAEGLQATFAENPAASITLIAACLQPFVAYLLRFVYRHYAQGDTGYAVSNLIALLCAEMLLQNIVGIAGMAVLLWRTWRRGSEGLGVWRAHRGIGGVLVDISGALVVLALAGTCFFASTRLGA</sequence>
<evidence type="ECO:0000313" key="2">
    <source>
        <dbReference type="EMBL" id="EEA91448.1"/>
    </source>
</evidence>
<dbReference type="STRING" id="445975.COLSTE_00363"/>
<feature type="transmembrane region" description="Helical" evidence="1">
    <location>
        <begin position="12"/>
        <end position="31"/>
    </location>
</feature>
<feature type="transmembrane region" description="Helical" evidence="1">
    <location>
        <begin position="148"/>
        <end position="170"/>
    </location>
</feature>